<dbReference type="EMBL" id="QZVS01000067">
    <property type="protein sequence ID" value="RJT89902.1"/>
    <property type="molecule type" value="Genomic_DNA"/>
</dbReference>
<dbReference type="OrthoDB" id="5190411at2"/>
<evidence type="ECO:0000256" key="1">
    <source>
        <dbReference type="SAM" id="Phobius"/>
    </source>
</evidence>
<dbReference type="AlphaFoldDB" id="A0A3A5MKJ0"/>
<evidence type="ECO:0000313" key="3">
    <source>
        <dbReference type="Proteomes" id="UP000272015"/>
    </source>
</evidence>
<keyword evidence="1" id="KW-0812">Transmembrane</keyword>
<protein>
    <submittedName>
        <fullName evidence="2">Uncharacterized protein</fullName>
    </submittedName>
</protein>
<feature type="transmembrane region" description="Helical" evidence="1">
    <location>
        <begin position="39"/>
        <end position="60"/>
    </location>
</feature>
<organism evidence="2 3">
    <name type="scientific">Cryobacterium melibiosiphilum</name>
    <dbReference type="NCBI Taxonomy" id="995039"/>
    <lineage>
        <taxon>Bacteria</taxon>
        <taxon>Bacillati</taxon>
        <taxon>Actinomycetota</taxon>
        <taxon>Actinomycetes</taxon>
        <taxon>Micrococcales</taxon>
        <taxon>Microbacteriaceae</taxon>
        <taxon>Cryobacterium</taxon>
    </lineage>
</organism>
<gene>
    <name evidence="2" type="ORF">D6T64_05435</name>
</gene>
<dbReference type="RefSeq" id="WP_119972815.1">
    <property type="nucleotide sequence ID" value="NZ_JBHSQA010000022.1"/>
</dbReference>
<name>A0A3A5MKJ0_9MICO</name>
<feature type="transmembrane region" description="Helical" evidence="1">
    <location>
        <begin position="115"/>
        <end position="136"/>
    </location>
</feature>
<feature type="transmembrane region" description="Helical" evidence="1">
    <location>
        <begin position="148"/>
        <end position="169"/>
    </location>
</feature>
<dbReference type="Proteomes" id="UP000272015">
    <property type="component" value="Unassembled WGS sequence"/>
</dbReference>
<accession>A0A3A5MKJ0</accession>
<sequence length="179" mass="19519">MSDSNSNARRRAAELHVEMQDRLEDSRQRPLPSWLRKPIARIALTFSPAITFSLGIAAAFSAQNSLGLVLLSLALVTGATGTIFLRLAINRLDNAPRKVLDERELAQRNRAFGRAFQLALAIVGMLWALAVIDQFAAGPIQLLGGNSWIFITLTAVVTMTMVPAAVILWSARLGSDHNE</sequence>
<reference evidence="2 3" key="1">
    <citation type="submission" date="2018-09" db="EMBL/GenBank/DDBJ databases">
        <title>Novel species of Cryobacterium.</title>
        <authorList>
            <person name="Liu Q."/>
            <person name="Xin Y.-H."/>
        </authorList>
    </citation>
    <scope>NUCLEOTIDE SEQUENCE [LARGE SCALE GENOMIC DNA]</scope>
    <source>
        <strain evidence="2 3">Hh39</strain>
    </source>
</reference>
<comment type="caution">
    <text evidence="2">The sequence shown here is derived from an EMBL/GenBank/DDBJ whole genome shotgun (WGS) entry which is preliminary data.</text>
</comment>
<keyword evidence="3" id="KW-1185">Reference proteome</keyword>
<feature type="transmembrane region" description="Helical" evidence="1">
    <location>
        <begin position="66"/>
        <end position="89"/>
    </location>
</feature>
<keyword evidence="1" id="KW-1133">Transmembrane helix</keyword>
<keyword evidence="1" id="KW-0472">Membrane</keyword>
<proteinExistence type="predicted"/>
<evidence type="ECO:0000313" key="2">
    <source>
        <dbReference type="EMBL" id="RJT89902.1"/>
    </source>
</evidence>